<dbReference type="EMBL" id="RBQF01000366">
    <property type="protein sequence ID" value="RMP01623.1"/>
    <property type="molecule type" value="Genomic_DNA"/>
</dbReference>
<reference evidence="2 3" key="1">
    <citation type="submission" date="2018-08" db="EMBL/GenBank/DDBJ databases">
        <title>Recombination of ecologically and evolutionarily significant loci maintains genetic cohesion in the Pseudomonas syringae species complex.</title>
        <authorList>
            <person name="Dillon M."/>
            <person name="Thakur S."/>
            <person name="Almeida R.N.D."/>
            <person name="Weir B.S."/>
            <person name="Guttman D.S."/>
        </authorList>
    </citation>
    <scope>NUCLEOTIDE SEQUENCE [LARGE SCALE GENOMIC DNA]</scope>
    <source>
        <strain evidence="2 3">ICMP 3555</strain>
    </source>
</reference>
<gene>
    <name evidence="2" type="ORF">ALQ29_05571</name>
</gene>
<evidence type="ECO:0000313" key="3">
    <source>
        <dbReference type="Proteomes" id="UP000276587"/>
    </source>
</evidence>
<name>A0A3M4A431_PSEMA</name>
<feature type="domain" description="Dermonecrotic toxin N-terminal" evidence="1">
    <location>
        <begin position="436"/>
        <end position="567"/>
    </location>
</feature>
<protein>
    <recommendedName>
        <fullName evidence="1">Dermonecrotic toxin N-terminal domain-containing protein</fullName>
    </recommendedName>
</protein>
<comment type="caution">
    <text evidence="2">The sequence shown here is derived from an EMBL/GenBank/DDBJ whole genome shotgun (WGS) entry which is preliminary data.</text>
</comment>
<accession>A0A3M4A431</accession>
<dbReference type="Proteomes" id="UP000276587">
    <property type="component" value="Unassembled WGS sequence"/>
</dbReference>
<evidence type="ECO:0000313" key="2">
    <source>
        <dbReference type="EMBL" id="RMP01623.1"/>
    </source>
</evidence>
<organism evidence="2 3">
    <name type="scientific">Pseudomonas marginalis pv. marginalis</name>
    <dbReference type="NCBI Taxonomy" id="97473"/>
    <lineage>
        <taxon>Bacteria</taxon>
        <taxon>Pseudomonadati</taxon>
        <taxon>Pseudomonadota</taxon>
        <taxon>Gammaproteobacteria</taxon>
        <taxon>Pseudomonadales</taxon>
        <taxon>Pseudomonadaceae</taxon>
        <taxon>Pseudomonas</taxon>
    </lineage>
</organism>
<feature type="domain" description="Dermonecrotic toxin N-terminal" evidence="1">
    <location>
        <begin position="126"/>
        <end position="274"/>
    </location>
</feature>
<sequence length="1842" mass="207327">MLMAEQLNTRITLSDIRRPSSPLGRAVDENLLLQARESWQDSRQRLRDLMATAPSVRASINTLIRQELDVDGEQVHLHFAAQGDAPAQDVTLTDAWAYAQQHYAFAGVDPTLDQRCTLTGLSEETTPVALLQRLLKLNLRHGIRSHWITWWIARAPGTPMARRELANQLYRQHFLAAAQHAVAVGEINTDQVAPLLRLVDPPADEKPADGQALYVEQLLLTSASGPTVEVPGALVMTRTDQDNPVTQCVYLPTRQPALMVFGDRVRLETWLRDQPELFPGVAQITREHTIEYRTVEPPLQAGLTHLQEHWIKQKQDTLTSATDGDLAEHGASALHTAERIDRLQREPLFAAAPELPAAPDSTENPPPFTGLTADVPLGLRRQALKQQQNALEIFVGEDDSRLALLTPLFDALHQARQQAYTAAGALLDQKPALMLSELLQKHTPQYTALLQARWQGLKQEAELLRQLKQISTAEYQWLMDGLDPDKPPAKDIAVACLVLSMIEKKNGEKTISQKELEGVLLITQASTLNALPSSPNSLLLYWPGHNGGVHRFENFAQLQAWFFVQTSTQPALTLEPRLLSQKAFDYSLHQQLSNGVQQIEVLLHRTSEPEQALQQATELQAIRVKLLHELGVPANEARELAYTQWRERQQTGALAEHLTTWLTTVSAEDRAQLKAWIEEYWRAMRRADHALEQKLPLSHTYCKTQLEKRLNRDFALKQPFSVTLDLPETVAHRQHFFAAPGAPGTPTKTVLEPSTARVSLSLEDLALGNIDNALSERLGFMKVLVSTLDTNEREVLAAALTPRYVKTMVTELDVAQQYEDLIKETWTGTDREASFTRDARLECLMEPHRLILKIQGRLAHLNGTLTADELQVFNRAAEQAKPVGLVVLPAVLSVGGADTDDGPSTLSGISFIEEKSTGLTLLYLPDSPDRQYVRRFDTREQARQALYNLCLSSDMVSYLAARAVPGDVERHAGRINQAVLKNYSALIAIGKPWPGAPSLATHVFNAHMGRLLEAHRATSRSNSELYRERYAMKGEQAFTWIKMAMGVVPIVGTAIGLHDGWTSANDAVRAFRRGDPVEGLQAVTQVLQSLIDAAIDVGTGVLITPNAARARTAARQLRNAFNVSGYLRPPPSRSAHIGLRFSGYEYEKALSLGHLQPATYGLYRHIYRHADGDFILRRHALYQVELQDGHWRLSGNSKKTYKQPIALDETGQWDTHFGVYGTSHPGGLAGGGAALGHLADRLDPLWPLAIRERLPRWWTDQVYRRQYALEASIDQIYHRFDQNHKRVGTLVDRYENGETALFDELVTDLTQGIALAKQLHEQFEQVLPFSRGNRASVGTKAKSDAAYEVVWKSQWLIKLRGERMVTHSDDIEKLTALLEAMPYEQVTVRAALREQIRGKHIANLEHFRHTETAMETMNTWNSRVSLREHRQRINIASEVINRHLSERKRNYTKVAALLDVIDHGKALSDVSWHYLQGALKNAKTTTWRALDLQTDLLEISSNLNQRNTILNFCIDAYENMRMNLDRWSTSYPQHFDAVYVPQLRAELEKMAERARKTLREPAPRKPTTSPRRIFETEDNTLLIGVESWEPSTRVRRYTITGAQGRTEIWEQTANGRYYLTNPEPIAEVVAARSLNALISEAQARLKAVAAYIKKVRDYARQGLLPVEMEEMLAREADELLTRARTIAPLAPDHITLKQLQDGATQLTTTGRALRTEFSLSSKKPTDGMLDDLARHNVVEVRRNSGLKRLPLLREGRPDFMQEYEIWDLTALPPTPLWYAHFHYNRRAATFDQFEKAHLKLPEHRGLTHGDDPTLPFSDIGKKSSALPHIRPLWVAADEVSAS</sequence>
<feature type="domain" description="Dermonecrotic toxin N-terminal" evidence="1">
    <location>
        <begin position="694"/>
        <end position="962"/>
    </location>
</feature>
<evidence type="ECO:0000259" key="1">
    <source>
        <dbReference type="Pfam" id="PF20178"/>
    </source>
</evidence>
<keyword evidence="3" id="KW-1185">Reference proteome</keyword>
<proteinExistence type="predicted"/>
<dbReference type="Pfam" id="PF20178">
    <property type="entry name" value="ToxA_N"/>
    <property type="match status" value="3"/>
</dbReference>
<dbReference type="InterPro" id="IPR046673">
    <property type="entry name" value="ToxA_N"/>
</dbReference>